<evidence type="ECO:0000256" key="9">
    <source>
        <dbReference type="ARBA" id="ARBA00022833"/>
    </source>
</evidence>
<keyword evidence="8 15" id="KW-0479">Metal-binding</keyword>
<evidence type="ECO:0000256" key="4">
    <source>
        <dbReference type="ARBA" id="ARBA00012384"/>
    </source>
</evidence>
<dbReference type="InterPro" id="IPR019779">
    <property type="entry name" value="GalP_UDPtransf1_His-AS"/>
</dbReference>
<dbReference type="GO" id="GO:0005737">
    <property type="term" value="C:cytoplasm"/>
    <property type="evidence" value="ECO:0007669"/>
    <property type="project" value="TreeGrafter"/>
</dbReference>
<comment type="cofactor">
    <cofactor evidence="15">
        <name>Zn(2+)</name>
        <dbReference type="ChEBI" id="CHEBI:29105"/>
    </cofactor>
    <text evidence="15">Binds 1 zinc ion per subunit.</text>
</comment>
<dbReference type="InterPro" id="IPR005850">
    <property type="entry name" value="GalP_Utransf_C"/>
</dbReference>
<dbReference type="GO" id="GO:0008270">
    <property type="term" value="F:zinc ion binding"/>
    <property type="evidence" value="ECO:0007669"/>
    <property type="project" value="InterPro"/>
</dbReference>
<comment type="caution">
    <text evidence="20">The sequence shown here is derived from an EMBL/GenBank/DDBJ whole genome shotgun (WGS) entry which is preliminary data.</text>
</comment>
<keyword evidence="12 16" id="KW-0119">Carbohydrate metabolism</keyword>
<keyword evidence="7 16" id="KW-0548">Nucleotidyltransferase</keyword>
<evidence type="ECO:0000256" key="11">
    <source>
        <dbReference type="ARBA" id="ARBA00023144"/>
    </source>
</evidence>
<evidence type="ECO:0000313" key="21">
    <source>
        <dbReference type="Proteomes" id="UP000660611"/>
    </source>
</evidence>
<feature type="domain" description="Galactose-1-phosphate uridyl transferase C-terminal" evidence="19">
    <location>
        <begin position="207"/>
        <end position="358"/>
    </location>
</feature>
<dbReference type="PANTHER" id="PTHR11943">
    <property type="entry name" value="GALACTOSE-1-PHOSPHATE URIDYLYLTRANSFERASE"/>
    <property type="match status" value="1"/>
</dbReference>
<dbReference type="InterPro" id="IPR036265">
    <property type="entry name" value="HIT-like_sf"/>
</dbReference>
<dbReference type="EMBL" id="BONQ01000060">
    <property type="protein sequence ID" value="GIG46008.1"/>
    <property type="molecule type" value="Genomic_DNA"/>
</dbReference>
<feature type="region of interest" description="Disordered" evidence="17">
    <location>
        <begin position="20"/>
        <end position="44"/>
    </location>
</feature>
<evidence type="ECO:0000256" key="17">
    <source>
        <dbReference type="SAM" id="MobiDB-lite"/>
    </source>
</evidence>
<feature type="compositionally biased region" description="Basic and acidic residues" evidence="17">
    <location>
        <begin position="20"/>
        <end position="32"/>
    </location>
</feature>
<dbReference type="PANTHER" id="PTHR11943:SF1">
    <property type="entry name" value="GALACTOSE-1-PHOSPHATE URIDYLYLTRANSFERASE"/>
    <property type="match status" value="1"/>
</dbReference>
<dbReference type="GO" id="GO:0008108">
    <property type="term" value="F:UDP-glucose:hexose-1-phosphate uridylyltransferase activity"/>
    <property type="evidence" value="ECO:0007669"/>
    <property type="project" value="UniProtKB-UniRule"/>
</dbReference>
<dbReference type="RefSeq" id="WP_203847803.1">
    <property type="nucleotide sequence ID" value="NZ_BAAAVW010000012.1"/>
</dbReference>
<protein>
    <recommendedName>
        <fullName evidence="5 13">Galactose-1-phosphate uridylyltransferase</fullName>
        <ecNumber evidence="4 13">2.7.7.12</ecNumber>
    </recommendedName>
</protein>
<gene>
    <name evidence="20" type="primary">galT</name>
    <name evidence="20" type="ORF">Dsi01nite_040490</name>
</gene>
<feature type="active site" description="Tele-UMP-histidine intermediate" evidence="14">
    <location>
        <position position="187"/>
    </location>
</feature>
<evidence type="ECO:0000259" key="19">
    <source>
        <dbReference type="Pfam" id="PF02744"/>
    </source>
</evidence>
<dbReference type="Pfam" id="PF01087">
    <property type="entry name" value="GalP_UDP_transf"/>
    <property type="match status" value="1"/>
</dbReference>
<dbReference type="NCBIfam" id="TIGR00209">
    <property type="entry name" value="galT_1"/>
    <property type="match status" value="1"/>
</dbReference>
<keyword evidence="6 16" id="KW-0808">Transferase</keyword>
<dbReference type="FunFam" id="3.30.428.10:FF:000010">
    <property type="entry name" value="Galactose-1-phosphate uridylyltransferase"/>
    <property type="match status" value="1"/>
</dbReference>
<dbReference type="AlphaFoldDB" id="A0A919PPN1"/>
<accession>A0A919PPN1</accession>
<feature type="binding site" evidence="15">
    <location>
        <position position="134"/>
    </location>
    <ligand>
        <name>Zn(2+)</name>
        <dbReference type="ChEBI" id="CHEBI:29105"/>
    </ligand>
</feature>
<keyword evidence="21" id="KW-1185">Reference proteome</keyword>
<reference evidence="20" key="1">
    <citation type="submission" date="2021-01" db="EMBL/GenBank/DDBJ databases">
        <title>Whole genome shotgun sequence of Dactylosporangium siamense NBRC 106093.</title>
        <authorList>
            <person name="Komaki H."/>
            <person name="Tamura T."/>
        </authorList>
    </citation>
    <scope>NUCLEOTIDE SEQUENCE</scope>
    <source>
        <strain evidence="20">NBRC 106093</strain>
    </source>
</reference>
<dbReference type="InterPro" id="IPR001937">
    <property type="entry name" value="GalP_UDPtransf1"/>
</dbReference>
<evidence type="ECO:0000256" key="6">
    <source>
        <dbReference type="ARBA" id="ARBA00022679"/>
    </source>
</evidence>
<feature type="binding site" evidence="15">
    <location>
        <position position="185"/>
    </location>
    <ligand>
        <name>Zn(2+)</name>
        <dbReference type="ChEBI" id="CHEBI:29105"/>
    </ligand>
</feature>
<evidence type="ECO:0000256" key="5">
    <source>
        <dbReference type="ARBA" id="ARBA00016340"/>
    </source>
</evidence>
<evidence type="ECO:0000256" key="14">
    <source>
        <dbReference type="PIRSR" id="PIRSR000808-1"/>
    </source>
</evidence>
<evidence type="ECO:0000259" key="18">
    <source>
        <dbReference type="Pfam" id="PF01087"/>
    </source>
</evidence>
<name>A0A919PPN1_9ACTN</name>
<evidence type="ECO:0000256" key="7">
    <source>
        <dbReference type="ARBA" id="ARBA00022695"/>
    </source>
</evidence>
<comment type="catalytic activity">
    <reaction evidence="1 16">
        <text>alpha-D-galactose 1-phosphate + UDP-alpha-D-glucose = alpha-D-glucose 1-phosphate + UDP-alpha-D-galactose</text>
        <dbReference type="Rhea" id="RHEA:13989"/>
        <dbReference type="ChEBI" id="CHEBI:58336"/>
        <dbReference type="ChEBI" id="CHEBI:58601"/>
        <dbReference type="ChEBI" id="CHEBI:58885"/>
        <dbReference type="ChEBI" id="CHEBI:66914"/>
        <dbReference type="EC" id="2.7.7.12"/>
    </reaction>
</comment>
<keyword evidence="9 15" id="KW-0862">Zinc</keyword>
<evidence type="ECO:0000256" key="8">
    <source>
        <dbReference type="ARBA" id="ARBA00022723"/>
    </source>
</evidence>
<organism evidence="20 21">
    <name type="scientific">Dactylosporangium siamense</name>
    <dbReference type="NCBI Taxonomy" id="685454"/>
    <lineage>
        <taxon>Bacteria</taxon>
        <taxon>Bacillati</taxon>
        <taxon>Actinomycetota</taxon>
        <taxon>Actinomycetes</taxon>
        <taxon>Micromonosporales</taxon>
        <taxon>Micromonosporaceae</taxon>
        <taxon>Dactylosporangium</taxon>
    </lineage>
</organism>
<feature type="domain" description="Galactose-1-phosphate uridyl transferase N-terminal" evidence="18">
    <location>
        <begin position="40"/>
        <end position="196"/>
    </location>
</feature>
<dbReference type="Gene3D" id="3.30.428.10">
    <property type="entry name" value="HIT-like"/>
    <property type="match status" value="2"/>
</dbReference>
<evidence type="ECO:0000256" key="12">
    <source>
        <dbReference type="ARBA" id="ARBA00023277"/>
    </source>
</evidence>
<evidence type="ECO:0000256" key="1">
    <source>
        <dbReference type="ARBA" id="ARBA00001107"/>
    </source>
</evidence>
<dbReference type="GO" id="GO:0033499">
    <property type="term" value="P:galactose catabolic process via UDP-galactose, Leloir pathway"/>
    <property type="evidence" value="ECO:0007669"/>
    <property type="project" value="TreeGrafter"/>
</dbReference>
<evidence type="ECO:0000256" key="16">
    <source>
        <dbReference type="RuleBase" id="RU000506"/>
    </source>
</evidence>
<evidence type="ECO:0000256" key="3">
    <source>
        <dbReference type="ARBA" id="ARBA00010951"/>
    </source>
</evidence>
<feature type="binding site" evidence="15">
    <location>
        <position position="73"/>
    </location>
    <ligand>
        <name>Zn(2+)</name>
        <dbReference type="ChEBI" id="CHEBI:29105"/>
    </ligand>
</feature>
<dbReference type="SUPFAM" id="SSF54197">
    <property type="entry name" value="HIT-like"/>
    <property type="match status" value="2"/>
</dbReference>
<evidence type="ECO:0000256" key="13">
    <source>
        <dbReference type="NCBIfam" id="TIGR00209"/>
    </source>
</evidence>
<evidence type="ECO:0000256" key="15">
    <source>
        <dbReference type="PIRSR" id="PIRSR000808-3"/>
    </source>
</evidence>
<dbReference type="EC" id="2.7.7.12" evidence="4 13"/>
<evidence type="ECO:0000256" key="2">
    <source>
        <dbReference type="ARBA" id="ARBA00004947"/>
    </source>
</evidence>
<dbReference type="InterPro" id="IPR005849">
    <property type="entry name" value="GalP_Utransf_N"/>
</dbReference>
<dbReference type="Pfam" id="PF02744">
    <property type="entry name" value="GalP_UDP_tr_C"/>
    <property type="match status" value="1"/>
</dbReference>
<proteinExistence type="inferred from homology"/>
<dbReference type="PIRSF" id="PIRSF000808">
    <property type="entry name" value="GalT"/>
    <property type="match status" value="1"/>
</dbReference>
<sequence>MKRTVTHLADGRELIYYDERDDASRDAVDQRELPPPPAASEMRHDPILDEWVAIAAHRQSRIYHPPSDQCPLCPSTPDWQSEIPAGEYDVVVFENRFPSFSHRVGPEQGDILPGLVPTRPGAGRCEVVCFTSDHNASFASLSTARVRTVMEAWADRTADLSTRDDIEQIFCFENRGTEIGVTLSHPHGQIYAYPFVTPRTRQMLASARKYQGEHPGGNLFADVLAAEQADGSRVVARNAHWTAFVPAVARWPFEVHLYPHRQVADIPALGVAERDAFAPIYLEVLRRLDGLFGLQMPYISAWHQAPVRVDRDLAYLHLQLFSTRRTATKLKHLAGSESGMGVFVNDVRPEQAAEMLRGVQL</sequence>
<keyword evidence="10" id="KW-0408">Iron</keyword>
<feature type="binding site" evidence="15">
    <location>
        <position position="70"/>
    </location>
    <ligand>
        <name>Zn(2+)</name>
        <dbReference type="ChEBI" id="CHEBI:29105"/>
    </ligand>
</feature>
<dbReference type="PROSITE" id="PS00117">
    <property type="entry name" value="GAL_P_UDP_TRANSF_I"/>
    <property type="match status" value="1"/>
</dbReference>
<evidence type="ECO:0000256" key="10">
    <source>
        <dbReference type="ARBA" id="ARBA00023004"/>
    </source>
</evidence>
<evidence type="ECO:0000313" key="20">
    <source>
        <dbReference type="EMBL" id="GIG46008.1"/>
    </source>
</evidence>
<dbReference type="Proteomes" id="UP000660611">
    <property type="component" value="Unassembled WGS sequence"/>
</dbReference>
<comment type="pathway">
    <text evidence="2 16">Carbohydrate metabolism; galactose metabolism.</text>
</comment>
<comment type="similarity">
    <text evidence="3 16">Belongs to the galactose-1-phosphate uridylyltransferase type 1 family.</text>
</comment>
<keyword evidence="11 16" id="KW-0299">Galactose metabolism</keyword>